<accession>A0ABQ3J8Y6</accession>
<evidence type="ECO:0000313" key="7">
    <source>
        <dbReference type="EMBL" id="GHF05106.1"/>
    </source>
</evidence>
<evidence type="ECO:0000256" key="2">
    <source>
        <dbReference type="ARBA" id="ARBA00022448"/>
    </source>
</evidence>
<name>A0ABQ3J8Y6_9RHOB</name>
<feature type="transmembrane region" description="Helical" evidence="6">
    <location>
        <begin position="344"/>
        <end position="362"/>
    </location>
</feature>
<dbReference type="EMBL" id="BNCH01000007">
    <property type="protein sequence ID" value="GHF05106.1"/>
    <property type="molecule type" value="Genomic_DNA"/>
</dbReference>
<feature type="transmembrane region" description="Helical" evidence="6">
    <location>
        <begin position="138"/>
        <end position="159"/>
    </location>
</feature>
<feature type="transmembrane region" description="Helical" evidence="6">
    <location>
        <begin position="227"/>
        <end position="246"/>
    </location>
</feature>
<keyword evidence="5 6" id="KW-0472">Membrane</keyword>
<evidence type="ECO:0000256" key="6">
    <source>
        <dbReference type="SAM" id="Phobius"/>
    </source>
</evidence>
<dbReference type="Proteomes" id="UP000609802">
    <property type="component" value="Unassembled WGS sequence"/>
</dbReference>
<evidence type="ECO:0000256" key="4">
    <source>
        <dbReference type="ARBA" id="ARBA00022989"/>
    </source>
</evidence>
<evidence type="ECO:0000256" key="1">
    <source>
        <dbReference type="ARBA" id="ARBA00004127"/>
    </source>
</evidence>
<dbReference type="InterPro" id="IPR024671">
    <property type="entry name" value="Atg22-like"/>
</dbReference>
<feature type="transmembrane region" description="Helical" evidence="6">
    <location>
        <begin position="419"/>
        <end position="441"/>
    </location>
</feature>
<feature type="transmembrane region" description="Helical" evidence="6">
    <location>
        <begin position="179"/>
        <end position="199"/>
    </location>
</feature>
<feature type="transmembrane region" description="Helical" evidence="6">
    <location>
        <begin position="447"/>
        <end position="468"/>
    </location>
</feature>
<reference evidence="8" key="1">
    <citation type="journal article" date="2019" name="Int. J. Syst. Evol. Microbiol.">
        <title>The Global Catalogue of Microorganisms (GCM) 10K type strain sequencing project: providing services to taxonomists for standard genome sequencing and annotation.</title>
        <authorList>
            <consortium name="The Broad Institute Genomics Platform"/>
            <consortium name="The Broad Institute Genome Sequencing Center for Infectious Disease"/>
            <person name="Wu L."/>
            <person name="Ma J."/>
        </authorList>
    </citation>
    <scope>NUCLEOTIDE SEQUENCE [LARGE SCALE GENOMIC DNA]</scope>
    <source>
        <strain evidence="8">KCTC 42443</strain>
    </source>
</reference>
<dbReference type="InterPro" id="IPR036259">
    <property type="entry name" value="MFS_trans_sf"/>
</dbReference>
<gene>
    <name evidence="7" type="ORF">GCM10016455_27970</name>
</gene>
<comment type="caution">
    <text evidence="7">The sequence shown here is derived from an EMBL/GenBank/DDBJ whole genome shotgun (WGS) entry which is preliminary data.</text>
</comment>
<feature type="transmembrane region" description="Helical" evidence="6">
    <location>
        <begin position="81"/>
        <end position="104"/>
    </location>
</feature>
<feature type="transmembrane region" description="Helical" evidence="6">
    <location>
        <begin position="310"/>
        <end position="332"/>
    </location>
</feature>
<dbReference type="PANTHER" id="PTHR23519:SF1">
    <property type="entry name" value="AUTOPHAGY-RELATED PROTEIN 22"/>
    <property type="match status" value="1"/>
</dbReference>
<protein>
    <submittedName>
        <fullName evidence="7">MFS transporter</fullName>
    </submittedName>
</protein>
<keyword evidence="8" id="KW-1185">Reference proteome</keyword>
<sequence>MTPLARALVSLFDRRKQGAGMAEISTRRRIWGWFWFDWASQPYHTLLLTFIFGPFFAAVATEFFMGQGLAEQAADARAQSIWSWGLAAAGLIVGFGAPVMGALADTAGRVRPWVAVFSLLYVIGAGSLWWTQPDGSNLWTMMLMFAIGFIGAEFALVFTNSQLPSLADQDQVGEISGSGFAFGYIGGLVALAIMLTLFVEQPSGKTLIGLDPGLGLLDAEAREGTRIVGPFVAIWFVVFMIPYALWVKDVPRPNAKHSLSGAFAILGRTIRGLKNKKSLAAYLGSSMFYRDALNGLYGFGGVYASLVLNWPIVLIGVFGIISGLAAAAFSWMGGRVDSKRGPKPVIIGSILILMSVCFLIVNMTRESLLGIALPEGSNIPDIIFFGCGMLIGGMGGTLQSASRSMMVRHTDPEAPTESFGLYGLSGRATAFMAPALIAWFTTMTGSARLGVSPLIGLFALGLLLLIWVKPEGER</sequence>
<organism evidence="7 8">
    <name type="scientific">Aliiroseovarius zhejiangensis</name>
    <dbReference type="NCBI Taxonomy" id="1632025"/>
    <lineage>
        <taxon>Bacteria</taxon>
        <taxon>Pseudomonadati</taxon>
        <taxon>Pseudomonadota</taxon>
        <taxon>Alphaproteobacteria</taxon>
        <taxon>Rhodobacterales</taxon>
        <taxon>Paracoccaceae</taxon>
        <taxon>Aliiroseovarius</taxon>
    </lineage>
</organism>
<dbReference type="PANTHER" id="PTHR23519">
    <property type="entry name" value="AUTOPHAGY-RELATED PROTEIN 22"/>
    <property type="match status" value="1"/>
</dbReference>
<keyword evidence="4 6" id="KW-1133">Transmembrane helix</keyword>
<feature type="transmembrane region" description="Helical" evidence="6">
    <location>
        <begin position="110"/>
        <end position="131"/>
    </location>
</feature>
<dbReference type="Pfam" id="PF11700">
    <property type="entry name" value="ATG22"/>
    <property type="match status" value="1"/>
</dbReference>
<evidence type="ECO:0000313" key="8">
    <source>
        <dbReference type="Proteomes" id="UP000609802"/>
    </source>
</evidence>
<evidence type="ECO:0000256" key="3">
    <source>
        <dbReference type="ARBA" id="ARBA00022692"/>
    </source>
</evidence>
<comment type="subcellular location">
    <subcellularLocation>
        <location evidence="1">Endomembrane system</location>
        <topology evidence="1">Multi-pass membrane protein</topology>
    </subcellularLocation>
</comment>
<dbReference type="SUPFAM" id="SSF103473">
    <property type="entry name" value="MFS general substrate transporter"/>
    <property type="match status" value="1"/>
</dbReference>
<keyword evidence="2" id="KW-0813">Transport</keyword>
<dbReference type="InterPro" id="IPR050495">
    <property type="entry name" value="ATG22/LtaA_families"/>
</dbReference>
<evidence type="ECO:0000256" key="5">
    <source>
        <dbReference type="ARBA" id="ARBA00023136"/>
    </source>
</evidence>
<dbReference type="Gene3D" id="1.20.1250.20">
    <property type="entry name" value="MFS general substrate transporter like domains"/>
    <property type="match status" value="1"/>
</dbReference>
<feature type="transmembrane region" description="Helical" evidence="6">
    <location>
        <begin position="43"/>
        <end position="60"/>
    </location>
</feature>
<feature type="transmembrane region" description="Helical" evidence="6">
    <location>
        <begin position="382"/>
        <end position="398"/>
    </location>
</feature>
<proteinExistence type="predicted"/>
<keyword evidence="3 6" id="KW-0812">Transmembrane</keyword>